<evidence type="ECO:0000256" key="1">
    <source>
        <dbReference type="SAM" id="MobiDB-lite"/>
    </source>
</evidence>
<feature type="region of interest" description="Disordered" evidence="1">
    <location>
        <begin position="90"/>
        <end position="130"/>
    </location>
</feature>
<sequence length="130" mass="14010">MTYWGRRTGCLWFDVGKATVRPGPVVSDRPSRAPYAPSIHPPGRLGGRHTREIPRRAVTDAVAPDSGDHCGTHRGLRIRASVPDVRAAAREVCSSVPRRGPWGPVASGHGSGRAPRARRLRNKSPSEHGA</sequence>
<keyword evidence="3" id="KW-1185">Reference proteome</keyword>
<dbReference type="EMBL" id="BLLG01000001">
    <property type="protein sequence ID" value="GFH34236.1"/>
    <property type="molecule type" value="Genomic_DNA"/>
</dbReference>
<accession>A0A6A0AMS4</accession>
<organism evidence="2 3">
    <name type="scientific">Streptomyces pacificus</name>
    <dbReference type="NCBI Taxonomy" id="2705029"/>
    <lineage>
        <taxon>Bacteria</taxon>
        <taxon>Bacillati</taxon>
        <taxon>Actinomycetota</taxon>
        <taxon>Actinomycetes</taxon>
        <taxon>Kitasatosporales</taxon>
        <taxon>Streptomycetaceae</taxon>
        <taxon>Streptomyces</taxon>
    </lineage>
</organism>
<feature type="region of interest" description="Disordered" evidence="1">
    <location>
        <begin position="23"/>
        <end position="51"/>
    </location>
</feature>
<evidence type="ECO:0000313" key="2">
    <source>
        <dbReference type="EMBL" id="GFH34236.1"/>
    </source>
</evidence>
<protein>
    <submittedName>
        <fullName evidence="2">Uncharacterized protein</fullName>
    </submittedName>
</protein>
<proteinExistence type="predicted"/>
<name>A0A6A0AMS4_9ACTN</name>
<gene>
    <name evidence="2" type="ORF">SCWH03_04490</name>
</gene>
<dbReference type="AlphaFoldDB" id="A0A6A0AMS4"/>
<reference evidence="2 3" key="1">
    <citation type="submission" date="2020-02" db="EMBL/GenBank/DDBJ databases">
        <title>Whole Genome Shotgun Sequence of Streptomyces sp. strain CWH03.</title>
        <authorList>
            <person name="Dohra H."/>
            <person name="Kodani S."/>
            <person name="Yamamura H."/>
        </authorList>
    </citation>
    <scope>NUCLEOTIDE SEQUENCE [LARGE SCALE GENOMIC DNA]</scope>
    <source>
        <strain evidence="2 3">CWH03</strain>
    </source>
</reference>
<evidence type="ECO:0000313" key="3">
    <source>
        <dbReference type="Proteomes" id="UP000484988"/>
    </source>
</evidence>
<dbReference type="Proteomes" id="UP000484988">
    <property type="component" value="Unassembled WGS sequence"/>
</dbReference>
<comment type="caution">
    <text evidence="2">The sequence shown here is derived from an EMBL/GenBank/DDBJ whole genome shotgun (WGS) entry which is preliminary data.</text>
</comment>